<sequence length="86" mass="9248">MLVLTRKQAESIQIGDNIKIKVIRTGKGSVKIGIDAPKSIRVMRAELTSDEQEGDTEAIGELKFEDTAKLPAAVSHAGYVTLPQAV</sequence>
<keyword evidence="3 5" id="KW-0810">Translation regulation</keyword>
<organism evidence="6 7">
    <name type="scientific">Calycomorphotria hydatis</name>
    <dbReference type="NCBI Taxonomy" id="2528027"/>
    <lineage>
        <taxon>Bacteria</taxon>
        <taxon>Pseudomonadati</taxon>
        <taxon>Planctomycetota</taxon>
        <taxon>Planctomycetia</taxon>
        <taxon>Planctomycetales</taxon>
        <taxon>Planctomycetaceae</taxon>
        <taxon>Calycomorphotria</taxon>
    </lineage>
</organism>
<dbReference type="PANTHER" id="PTHR34984">
    <property type="entry name" value="CARBON STORAGE REGULATOR"/>
    <property type="match status" value="1"/>
</dbReference>
<dbReference type="Pfam" id="PF02599">
    <property type="entry name" value="CsrA"/>
    <property type="match status" value="1"/>
</dbReference>
<dbReference type="GO" id="GO:0048027">
    <property type="term" value="F:mRNA 5'-UTR binding"/>
    <property type="evidence" value="ECO:0007669"/>
    <property type="project" value="UniProtKB-UniRule"/>
</dbReference>
<evidence type="ECO:0000256" key="2">
    <source>
        <dbReference type="ARBA" id="ARBA00022491"/>
    </source>
</evidence>
<dbReference type="Proteomes" id="UP000319976">
    <property type="component" value="Chromosome"/>
</dbReference>
<dbReference type="Gene3D" id="2.60.40.4380">
    <property type="entry name" value="Translational regulator CsrA"/>
    <property type="match status" value="1"/>
</dbReference>
<dbReference type="GO" id="GO:0006402">
    <property type="term" value="P:mRNA catabolic process"/>
    <property type="evidence" value="ECO:0007669"/>
    <property type="project" value="InterPro"/>
</dbReference>
<accession>A0A517TAL1</accession>
<comment type="subcellular location">
    <subcellularLocation>
        <location evidence="5">Cytoplasm</location>
    </subcellularLocation>
</comment>
<dbReference type="GO" id="GO:0005829">
    <property type="term" value="C:cytosol"/>
    <property type="evidence" value="ECO:0007669"/>
    <property type="project" value="TreeGrafter"/>
</dbReference>
<comment type="subunit">
    <text evidence="5">Homodimer; the beta-strands of each monomer intercalate to form a hydrophobic core, while the alpha-helices form wings that extend away from the core.</text>
</comment>
<comment type="function">
    <text evidence="5">A translational regulator that binds mRNA to regulate translation initiation and/or mRNA stability. Usually binds in the 5'-UTR at or near the Shine-Dalgarno sequence preventing ribosome-binding, thus repressing translation. Its main target seems to be the major flagellin gene, while its function is anatagonized by FliW.</text>
</comment>
<dbReference type="GO" id="GO:0045947">
    <property type="term" value="P:negative regulation of translational initiation"/>
    <property type="evidence" value="ECO:0007669"/>
    <property type="project" value="UniProtKB-UniRule"/>
</dbReference>
<evidence type="ECO:0000256" key="1">
    <source>
        <dbReference type="ARBA" id="ARBA00022490"/>
    </source>
</evidence>
<proteinExistence type="inferred from homology"/>
<dbReference type="PANTHER" id="PTHR34984:SF1">
    <property type="entry name" value="CARBON STORAGE REGULATOR"/>
    <property type="match status" value="1"/>
</dbReference>
<comment type="similarity">
    <text evidence="5">Belongs to the CsrA/RsmA family.</text>
</comment>
<dbReference type="HAMAP" id="MF_00167">
    <property type="entry name" value="CsrA"/>
    <property type="match status" value="1"/>
</dbReference>
<dbReference type="FunFam" id="2.60.40.4380:FF:000002">
    <property type="entry name" value="Translational regulator CsrA"/>
    <property type="match status" value="1"/>
</dbReference>
<evidence type="ECO:0000313" key="6">
    <source>
        <dbReference type="EMBL" id="QDT65411.1"/>
    </source>
</evidence>
<protein>
    <recommendedName>
        <fullName evidence="5">Translational regulator CsrA</fullName>
    </recommendedName>
</protein>
<dbReference type="RefSeq" id="WP_145263387.1">
    <property type="nucleotide sequence ID" value="NZ_CP036316.1"/>
</dbReference>
<dbReference type="GO" id="GO:0044781">
    <property type="term" value="P:bacterial-type flagellum organization"/>
    <property type="evidence" value="ECO:0007669"/>
    <property type="project" value="UniProtKB-KW"/>
</dbReference>
<gene>
    <name evidence="5" type="primary">csrA</name>
    <name evidence="6" type="ORF">V22_26640</name>
</gene>
<keyword evidence="2 5" id="KW-0678">Repressor</keyword>
<dbReference type="AlphaFoldDB" id="A0A517TAL1"/>
<dbReference type="InterPro" id="IPR003751">
    <property type="entry name" value="CsrA"/>
</dbReference>
<dbReference type="SUPFAM" id="SSF117130">
    <property type="entry name" value="CsrA-like"/>
    <property type="match status" value="1"/>
</dbReference>
<dbReference type="NCBIfam" id="TIGR00202">
    <property type="entry name" value="csrA"/>
    <property type="match status" value="1"/>
</dbReference>
<evidence type="ECO:0000256" key="5">
    <source>
        <dbReference type="HAMAP-Rule" id="MF_00167"/>
    </source>
</evidence>
<evidence type="ECO:0000256" key="4">
    <source>
        <dbReference type="ARBA" id="ARBA00022884"/>
    </source>
</evidence>
<dbReference type="GO" id="GO:1902208">
    <property type="term" value="P:regulation of bacterial-type flagellum assembly"/>
    <property type="evidence" value="ECO:0007669"/>
    <property type="project" value="UniProtKB-UniRule"/>
</dbReference>
<dbReference type="GO" id="GO:0006109">
    <property type="term" value="P:regulation of carbohydrate metabolic process"/>
    <property type="evidence" value="ECO:0007669"/>
    <property type="project" value="InterPro"/>
</dbReference>
<name>A0A517TAL1_9PLAN</name>
<keyword evidence="4 5" id="KW-0694">RNA-binding</keyword>
<reference evidence="6 7" key="1">
    <citation type="submission" date="2019-02" db="EMBL/GenBank/DDBJ databases">
        <title>Deep-cultivation of Planctomycetes and their phenomic and genomic characterization uncovers novel biology.</title>
        <authorList>
            <person name="Wiegand S."/>
            <person name="Jogler M."/>
            <person name="Boedeker C."/>
            <person name="Pinto D."/>
            <person name="Vollmers J."/>
            <person name="Rivas-Marin E."/>
            <person name="Kohn T."/>
            <person name="Peeters S.H."/>
            <person name="Heuer A."/>
            <person name="Rast P."/>
            <person name="Oberbeckmann S."/>
            <person name="Bunk B."/>
            <person name="Jeske O."/>
            <person name="Meyerdierks A."/>
            <person name="Storesund J.E."/>
            <person name="Kallscheuer N."/>
            <person name="Luecker S."/>
            <person name="Lage O.M."/>
            <person name="Pohl T."/>
            <person name="Merkel B.J."/>
            <person name="Hornburger P."/>
            <person name="Mueller R.-W."/>
            <person name="Bruemmer F."/>
            <person name="Labrenz M."/>
            <person name="Spormann A.M."/>
            <person name="Op den Camp H."/>
            <person name="Overmann J."/>
            <person name="Amann R."/>
            <person name="Jetten M.S.M."/>
            <person name="Mascher T."/>
            <person name="Medema M.H."/>
            <person name="Devos D.P."/>
            <person name="Kaster A.-K."/>
            <person name="Ovreas L."/>
            <person name="Rohde M."/>
            <person name="Galperin M.Y."/>
            <person name="Jogler C."/>
        </authorList>
    </citation>
    <scope>NUCLEOTIDE SEQUENCE [LARGE SCALE GENOMIC DNA]</scope>
    <source>
        <strain evidence="6 7">V22</strain>
    </source>
</reference>
<keyword evidence="1 5" id="KW-0963">Cytoplasm</keyword>
<keyword evidence="7" id="KW-1185">Reference proteome</keyword>
<evidence type="ECO:0000313" key="7">
    <source>
        <dbReference type="Proteomes" id="UP000319976"/>
    </source>
</evidence>
<dbReference type="KEGG" id="chya:V22_26640"/>
<dbReference type="OrthoDB" id="289081at2"/>
<dbReference type="EMBL" id="CP036316">
    <property type="protein sequence ID" value="QDT65411.1"/>
    <property type="molecule type" value="Genomic_DNA"/>
</dbReference>
<evidence type="ECO:0000256" key="3">
    <source>
        <dbReference type="ARBA" id="ARBA00022845"/>
    </source>
</evidence>
<dbReference type="InterPro" id="IPR036107">
    <property type="entry name" value="CsrA_sf"/>
</dbReference>
<keyword evidence="5" id="KW-1005">Bacterial flagellum biogenesis</keyword>